<gene>
    <name evidence="5" type="ORF">LUZ62_023266</name>
    <name evidence="4" type="ORF">LUZ62_050423</name>
    <name evidence="3" type="ORF">LUZ62_082340</name>
</gene>
<evidence type="ECO:0000313" key="3">
    <source>
        <dbReference type="EMBL" id="KAJ4747935.1"/>
    </source>
</evidence>
<feature type="transmembrane region" description="Helical" evidence="2">
    <location>
        <begin position="92"/>
        <end position="112"/>
    </location>
</feature>
<dbReference type="EMBL" id="JAMFTS010000002">
    <property type="protein sequence ID" value="KAJ4799177.1"/>
    <property type="molecule type" value="Genomic_DNA"/>
</dbReference>
<name>A0AAV8BXI5_9POAL</name>
<dbReference type="EMBL" id="JAMFTS010000001">
    <property type="protein sequence ID" value="KAJ4810700.1"/>
    <property type="molecule type" value="Genomic_DNA"/>
</dbReference>
<accession>A0AAV8BXI5</accession>
<keyword evidence="2" id="KW-0812">Transmembrane</keyword>
<organism evidence="3 6">
    <name type="scientific">Rhynchospora pubera</name>
    <dbReference type="NCBI Taxonomy" id="906938"/>
    <lineage>
        <taxon>Eukaryota</taxon>
        <taxon>Viridiplantae</taxon>
        <taxon>Streptophyta</taxon>
        <taxon>Embryophyta</taxon>
        <taxon>Tracheophyta</taxon>
        <taxon>Spermatophyta</taxon>
        <taxon>Magnoliopsida</taxon>
        <taxon>Liliopsida</taxon>
        <taxon>Poales</taxon>
        <taxon>Cyperaceae</taxon>
        <taxon>Cyperoideae</taxon>
        <taxon>Rhynchosporeae</taxon>
        <taxon>Rhynchospora</taxon>
    </lineage>
</organism>
<keyword evidence="6" id="KW-1185">Reference proteome</keyword>
<dbReference type="Proteomes" id="UP001140206">
    <property type="component" value="Chromosome 5"/>
</dbReference>
<proteinExistence type="predicted"/>
<evidence type="ECO:0000313" key="5">
    <source>
        <dbReference type="EMBL" id="KAJ4810700.1"/>
    </source>
</evidence>
<dbReference type="Proteomes" id="UP001140206">
    <property type="component" value="Chromosome 2"/>
</dbReference>
<reference evidence="3" key="1">
    <citation type="submission" date="2022-08" db="EMBL/GenBank/DDBJ databases">
        <authorList>
            <person name="Marques A."/>
        </authorList>
    </citation>
    <scope>NUCLEOTIDE SEQUENCE</scope>
    <source>
        <strain evidence="3">RhyPub2mFocal</strain>
        <tissue evidence="3">Leaves</tissue>
    </source>
</reference>
<dbReference type="PANTHER" id="PTHR34672">
    <property type="entry name" value="POLLEN-SPECIFIC ARABINOGALACTA PROTEIN BAN102"/>
    <property type="match status" value="1"/>
</dbReference>
<evidence type="ECO:0000256" key="1">
    <source>
        <dbReference type="SAM" id="MobiDB-lite"/>
    </source>
</evidence>
<dbReference type="Proteomes" id="UP001140206">
    <property type="component" value="Chromosome 1"/>
</dbReference>
<dbReference type="InterPro" id="IPR044702">
    <property type="entry name" value="AGP23/40"/>
</dbReference>
<dbReference type="PANTHER" id="PTHR34672:SF2">
    <property type="entry name" value="ARABINOGALACTAN PROTEIN 23"/>
    <property type="match status" value="1"/>
</dbReference>
<evidence type="ECO:0000256" key="2">
    <source>
        <dbReference type="SAM" id="Phobius"/>
    </source>
</evidence>
<keyword evidence="2" id="KW-0472">Membrane</keyword>
<sequence>MVTTAASFHPPRYKNHPSSPLSFKPAKHKRKRASFLSTSKVLITRQVSKTKLIAMEMKKVACALLFVAASATAALASEAPAPSPTSGAFSASAPAVGTIVGASIVSFVAYYLN</sequence>
<keyword evidence="2" id="KW-1133">Transmembrane helix</keyword>
<dbReference type="EMBL" id="JAMFTS010000005">
    <property type="protein sequence ID" value="KAJ4747935.1"/>
    <property type="molecule type" value="Genomic_DNA"/>
</dbReference>
<comment type="caution">
    <text evidence="3">The sequence shown here is derived from an EMBL/GenBank/DDBJ whole genome shotgun (WGS) entry which is preliminary data.</text>
</comment>
<evidence type="ECO:0000313" key="4">
    <source>
        <dbReference type="EMBL" id="KAJ4799177.1"/>
    </source>
</evidence>
<feature type="region of interest" description="Disordered" evidence="1">
    <location>
        <begin position="1"/>
        <end position="28"/>
    </location>
</feature>
<protein>
    <submittedName>
        <fullName evidence="3">Arabinogalactan peptide 23</fullName>
    </submittedName>
</protein>
<dbReference type="AlphaFoldDB" id="A0AAV8BXI5"/>
<evidence type="ECO:0000313" key="6">
    <source>
        <dbReference type="Proteomes" id="UP001140206"/>
    </source>
</evidence>